<feature type="compositionally biased region" description="Polar residues" evidence="1">
    <location>
        <begin position="273"/>
        <end position="296"/>
    </location>
</feature>
<feature type="region of interest" description="Disordered" evidence="1">
    <location>
        <begin position="81"/>
        <end position="107"/>
    </location>
</feature>
<feature type="region of interest" description="Disordered" evidence="1">
    <location>
        <begin position="687"/>
        <end position="714"/>
    </location>
</feature>
<dbReference type="GO" id="GO:0003676">
    <property type="term" value="F:nucleic acid binding"/>
    <property type="evidence" value="ECO:0007669"/>
    <property type="project" value="InterPro"/>
</dbReference>
<keyword evidence="3" id="KW-1185">Reference proteome</keyword>
<feature type="region of interest" description="Disordered" evidence="1">
    <location>
        <begin position="540"/>
        <end position="577"/>
    </location>
</feature>
<feature type="compositionally biased region" description="Polar residues" evidence="1">
    <location>
        <begin position="318"/>
        <end position="352"/>
    </location>
</feature>
<accession>A0A316Z6E7</accession>
<dbReference type="InterPro" id="IPR012677">
    <property type="entry name" value="Nucleotide-bd_a/b_plait_sf"/>
</dbReference>
<feature type="compositionally biased region" description="Low complexity" evidence="1">
    <location>
        <begin position="222"/>
        <end position="234"/>
    </location>
</feature>
<dbReference type="SUPFAM" id="SSF54928">
    <property type="entry name" value="RNA-binding domain, RBD"/>
    <property type="match status" value="1"/>
</dbReference>
<dbReference type="Gene3D" id="3.30.70.330">
    <property type="match status" value="1"/>
</dbReference>
<feature type="region of interest" description="Disordered" evidence="1">
    <location>
        <begin position="1058"/>
        <end position="1119"/>
    </location>
</feature>
<evidence type="ECO:0000256" key="1">
    <source>
        <dbReference type="SAM" id="MobiDB-lite"/>
    </source>
</evidence>
<sequence>MAPAPLRLERSALSPPTLEVPARDDGSADPTTPVNRTFTLDTLEKPVYATAVLSAGSDAVLLARRARARAASDARIRLEASMQPAPMKPTVASPGSPQIDLESSSDDEVERAWIAATGSESSFESPSVARRFRMDSNSAWQGVPTSPAHDYVDLGKLTPSELDGLQSPVSTGKGKQRQLSPQHAPLSKSRSGSALSKVSLLDGIQPQLDLNRPRSTTLSIPSGRGSMSRARSGSILGQFNRTSHDSPAAFSPRTPTLELPSSPRPTQLPWLSRASSNTSLSNLYESSPVSFPQQPRRSALSKLAMKSNVGDDSEHDNSMATTNSRSTADTPDHSFASTHDSSLGATPDTSAGSIMHDDKAGHGSRRSNNTADLSISDMSAADSSAELSRDSYGSNYSNVKSAGRVHVLHPLVQAPSSSPPPSPEGLGIFGGGRVSASGLRPKSHTVTSSETPMLRRARTNTAADPDVFTSSTVKSSDMNPERWTSQRVLRSQAGGSGGEAMSAYAAAMSRGSDSKADYSSASTRRMTVGHPAVDALGNLISQTSLSGPSPRRGPNINLLRRTSRLSTDSAEASPGEEGSLLAFQELVDQIVRSPTTGTEAVAVAAAVGAGEFRRLSPSLSSPKTTMKSSCDLCGSLCLVLTTLEPCGHRACPTCTSSGINQVSTSPPRKHTCASCHTPVEGISLGMRERSGSTASDMTNTSDATSLGRPLTPQFELGENASGLAARKIVGGTLAALELSRAARSNNKYSALAEARDSETQPSLSPADASPDSRPSTAKPEETRKTGSLAAGARSFFVSYGDGASTKSLSSGQRLDAGAAQPAPLGKHGISSDVFSINDDRAQRAAGPKTAVTALMSDSAMTSSSHQTSFSRTPFAFSASEFENEDDWQGINGTVVVRVDNIPWTASYNDILEWVPDFEELLPDAAQIPHAIHVPIELPTGKTANSCFIECRDKQAAMKLIRKRNNHRLCGRPVSLIQASDDELLDEIFPTRACRLYNAIDGTFVYFTPWELHEVLKLLRDGSPQLKGPLKVVEYFTSMMRLVPVTLAPDMRSLLFERASGQSAPREARSTAGADLLSRRIRHDVRRRSHRRQGPPRGAGPPALPDLPVRGPVDPAEDPSARLRQGLAGRRHERSAQAAAAGHRDVCRCRHGRPPARHGPGYCSDGSSRSDLLRRWPPSSLAAPRLSCTHDAFAAPRRRHADADAQRRLALLWRRRVGAHRPAPSARHDAVPAADARFAGASADALRRQPGHVRNARWLGGAHARSASADAQRLRPRRSSAAAAPGSRAVASLPSARPRRAAAHAAPAAVRQHVWRRRWPASGPGAGSVRRPRRFWRAARPVRLRSGPAAAGLPRARRARRRPDRPLAQPSVTSYSGMRRPASRRPAPCLPTNEPHSLSLVSSCLHTRLSLCFRIRDSLLVSSLRAQAQHRP</sequence>
<feature type="compositionally biased region" description="Basic residues" evidence="1">
    <location>
        <begin position="1078"/>
        <end position="1093"/>
    </location>
</feature>
<proteinExistence type="predicted"/>
<feature type="region of interest" description="Disordered" evidence="1">
    <location>
        <begin position="139"/>
        <end position="370"/>
    </location>
</feature>
<organism evidence="2 3">
    <name type="scientific">Tilletiopsis washingtonensis</name>
    <dbReference type="NCBI Taxonomy" id="58919"/>
    <lineage>
        <taxon>Eukaryota</taxon>
        <taxon>Fungi</taxon>
        <taxon>Dikarya</taxon>
        <taxon>Basidiomycota</taxon>
        <taxon>Ustilaginomycotina</taxon>
        <taxon>Exobasidiomycetes</taxon>
        <taxon>Entylomatales</taxon>
        <taxon>Entylomatales incertae sedis</taxon>
        <taxon>Tilletiopsis</taxon>
    </lineage>
</organism>
<protein>
    <submittedName>
        <fullName evidence="2">Uncharacterized protein</fullName>
    </submittedName>
</protein>
<dbReference type="STRING" id="58919.A0A316Z6E7"/>
<feature type="region of interest" description="Disordered" evidence="1">
    <location>
        <begin position="1"/>
        <end position="34"/>
    </location>
</feature>
<dbReference type="OrthoDB" id="336240at2759"/>
<dbReference type="InterPro" id="IPR035979">
    <property type="entry name" value="RBD_domain_sf"/>
</dbReference>
<feature type="region of interest" description="Disordered" evidence="1">
    <location>
        <begin position="806"/>
        <end position="831"/>
    </location>
</feature>
<dbReference type="EMBL" id="KZ819296">
    <property type="protein sequence ID" value="PWN97141.1"/>
    <property type="molecule type" value="Genomic_DNA"/>
</dbReference>
<feature type="region of interest" description="Disordered" evidence="1">
    <location>
        <begin position="750"/>
        <end position="787"/>
    </location>
</feature>
<feature type="compositionally biased region" description="Low complexity" evidence="1">
    <location>
        <begin position="1278"/>
        <end position="1295"/>
    </location>
</feature>
<evidence type="ECO:0000313" key="2">
    <source>
        <dbReference type="EMBL" id="PWN97141.1"/>
    </source>
</evidence>
<dbReference type="Proteomes" id="UP000245946">
    <property type="component" value="Unassembled WGS sequence"/>
</dbReference>
<feature type="compositionally biased region" description="Polar residues" evidence="1">
    <location>
        <begin position="691"/>
        <end position="704"/>
    </location>
</feature>
<name>A0A316Z6E7_9BASI</name>
<evidence type="ECO:0000313" key="3">
    <source>
        <dbReference type="Proteomes" id="UP000245946"/>
    </source>
</evidence>
<feature type="compositionally biased region" description="Low complexity" evidence="1">
    <location>
        <begin position="761"/>
        <end position="775"/>
    </location>
</feature>
<reference evidence="2 3" key="1">
    <citation type="journal article" date="2018" name="Mol. Biol. Evol.">
        <title>Broad Genomic Sampling Reveals a Smut Pathogenic Ancestry of the Fungal Clade Ustilaginomycotina.</title>
        <authorList>
            <person name="Kijpornyongpan T."/>
            <person name="Mondo S.J."/>
            <person name="Barry K."/>
            <person name="Sandor L."/>
            <person name="Lee J."/>
            <person name="Lipzen A."/>
            <person name="Pangilinan J."/>
            <person name="LaButti K."/>
            <person name="Hainaut M."/>
            <person name="Henrissat B."/>
            <person name="Grigoriev I.V."/>
            <person name="Spatafora J.W."/>
            <person name="Aime M.C."/>
        </authorList>
    </citation>
    <scope>NUCLEOTIDE SEQUENCE [LARGE SCALE GENOMIC DNA]</scope>
    <source>
        <strain evidence="2 3">MCA 4186</strain>
    </source>
</reference>
<dbReference type="GeneID" id="37273288"/>
<feature type="region of interest" description="Disordered" evidence="1">
    <location>
        <begin position="1261"/>
        <end position="1307"/>
    </location>
</feature>
<dbReference type="RefSeq" id="XP_025597420.1">
    <property type="nucleotide sequence ID" value="XM_025745744.1"/>
</dbReference>
<feature type="region of interest" description="Disordered" evidence="1">
    <location>
        <begin position="1347"/>
        <end position="1389"/>
    </location>
</feature>
<gene>
    <name evidence="2" type="ORF">FA09DRAFT_62124</name>
</gene>